<gene>
    <name evidence="2" type="ORF">PTTG_04410</name>
</gene>
<dbReference type="STRING" id="630390.A0A180GMW2"/>
<protein>
    <submittedName>
        <fullName evidence="2 3">Uncharacterized protein</fullName>
    </submittedName>
</protein>
<reference evidence="2" key="1">
    <citation type="submission" date="2009-11" db="EMBL/GenBank/DDBJ databases">
        <authorList>
            <consortium name="The Broad Institute Genome Sequencing Platform"/>
            <person name="Ward D."/>
            <person name="Feldgarden M."/>
            <person name="Earl A."/>
            <person name="Young S.K."/>
            <person name="Zeng Q."/>
            <person name="Koehrsen M."/>
            <person name="Alvarado L."/>
            <person name="Berlin A."/>
            <person name="Bochicchio J."/>
            <person name="Borenstein D."/>
            <person name="Chapman S.B."/>
            <person name="Chen Z."/>
            <person name="Engels R."/>
            <person name="Freedman E."/>
            <person name="Gellesch M."/>
            <person name="Goldberg J."/>
            <person name="Griggs A."/>
            <person name="Gujja S."/>
            <person name="Heilman E."/>
            <person name="Heiman D."/>
            <person name="Hepburn T."/>
            <person name="Howarth C."/>
            <person name="Jen D."/>
            <person name="Larson L."/>
            <person name="Lewis B."/>
            <person name="Mehta T."/>
            <person name="Park D."/>
            <person name="Pearson M."/>
            <person name="Roberts A."/>
            <person name="Saif S."/>
            <person name="Shea T."/>
            <person name="Shenoy N."/>
            <person name="Sisk P."/>
            <person name="Stolte C."/>
            <person name="Sykes S."/>
            <person name="Thomson T."/>
            <person name="Walk T."/>
            <person name="White J."/>
            <person name="Yandava C."/>
            <person name="Izard J."/>
            <person name="Baranova O.V."/>
            <person name="Blanton J.M."/>
            <person name="Tanner A.C."/>
            <person name="Dewhirst F.E."/>
            <person name="Haas B."/>
            <person name="Nusbaum C."/>
            <person name="Birren B."/>
        </authorList>
    </citation>
    <scope>NUCLEOTIDE SEQUENCE [LARGE SCALE GENOMIC DNA]</scope>
    <source>
        <strain evidence="2">1-1 BBBD Race 1</strain>
    </source>
</reference>
<sequence length="643" mass="72382">MLDDHPDGNDGLPNTTNAIESMHRVYYMISLGKKCLMVGMVELFSYINVLEEEFNAVMCGISVEYGSQTKMQVNITHSMGWAKPTKQKFINDGRPPDTTAALLDGPDPSTKKKNLGRPKNSQNVDRSEWSTYQSYTTSSKDHLRNQCWMAAAMESLFALYNNLWLRNSTGKGSSLFYNLVLHFGSRTTFNLTKIGRIRTVLTNGQSKLFKICNKKHQANFQPGAFASCDFFLELLLDPKRNQTKALNGLFELVEHREFMCKSAKPCLEQQTRSLTTIKIERSMFQANNVAEADVLGLIDVWTTTGLSKSPGLVCRCDSILGTTEKIPKARGRPSKKVKNVDLEPEVTVVSNTQNDPNHPVVYVQEKSRLAFKDELPPQHLYFFVEVTPITNTIEQQEYMRSLNWPYQLKIAGETYTLFSRRFWNGYHYWCKVVRSGRGSTTGVWLHDDQQNEGIARLVNTDASSIGGCHLFTSWIFYSRRWTAAEEKYVQESIAKISNDHPNAKGNTPFVHLGKLINPQVESVPVIKSSEPLDGGEYVDNYEDLEASNLDYNSDNSSEANSESNDEDASENVVSHPTKPLANKSIKLKLKLNPSLHPVQETSQKVDTNPAGKPKSLDANAAPVDEADQPQSTQRSKRTFSSRQ</sequence>
<feature type="region of interest" description="Disordered" evidence="1">
    <location>
        <begin position="548"/>
        <end position="643"/>
    </location>
</feature>
<evidence type="ECO:0000313" key="3">
    <source>
        <dbReference type="EnsemblFungi" id="PTTG_04410-t43_1-p1"/>
    </source>
</evidence>
<keyword evidence="4" id="KW-1185">Reference proteome</keyword>
<reference evidence="2" key="2">
    <citation type="submission" date="2016-05" db="EMBL/GenBank/DDBJ databases">
        <title>Comparative analysis highlights variable genome content of wheat rusts and divergence of the mating loci.</title>
        <authorList>
            <person name="Cuomo C.A."/>
            <person name="Bakkeren G."/>
            <person name="Szabo L."/>
            <person name="Khalil H."/>
            <person name="Joly D."/>
            <person name="Goldberg J."/>
            <person name="Young S."/>
            <person name="Zeng Q."/>
            <person name="Fellers J."/>
        </authorList>
    </citation>
    <scope>NUCLEOTIDE SEQUENCE [LARGE SCALE GENOMIC DNA]</scope>
    <source>
        <strain evidence="2">1-1 BBBD Race 1</strain>
    </source>
</reference>
<dbReference type="EnsemblFungi" id="PTTG_04410-t43_1">
    <property type="protein sequence ID" value="PTTG_04410-t43_1-p1"/>
    <property type="gene ID" value="PTTG_04410"/>
</dbReference>
<evidence type="ECO:0000313" key="2">
    <source>
        <dbReference type="EMBL" id="OAV93921.1"/>
    </source>
</evidence>
<organism evidence="2">
    <name type="scientific">Puccinia triticina (isolate 1-1 / race 1 (BBBD))</name>
    <name type="common">Brown leaf rust fungus</name>
    <dbReference type="NCBI Taxonomy" id="630390"/>
    <lineage>
        <taxon>Eukaryota</taxon>
        <taxon>Fungi</taxon>
        <taxon>Dikarya</taxon>
        <taxon>Basidiomycota</taxon>
        <taxon>Pucciniomycotina</taxon>
        <taxon>Pucciniomycetes</taxon>
        <taxon>Pucciniales</taxon>
        <taxon>Pucciniaceae</taxon>
        <taxon>Puccinia</taxon>
    </lineage>
</organism>
<name>A0A180GMW2_PUCT1</name>
<dbReference type="AlphaFoldDB" id="A0A180GMW2"/>
<feature type="compositionally biased region" description="Low complexity" evidence="1">
    <location>
        <begin position="552"/>
        <end position="562"/>
    </location>
</feature>
<evidence type="ECO:0000256" key="1">
    <source>
        <dbReference type="SAM" id="MobiDB-lite"/>
    </source>
</evidence>
<reference evidence="3 4" key="3">
    <citation type="journal article" date="2017" name="G3 (Bethesda)">
        <title>Comparative analysis highlights variable genome content of wheat rusts and divergence of the mating loci.</title>
        <authorList>
            <person name="Cuomo C.A."/>
            <person name="Bakkeren G."/>
            <person name="Khalil H.B."/>
            <person name="Panwar V."/>
            <person name="Joly D."/>
            <person name="Linning R."/>
            <person name="Sakthikumar S."/>
            <person name="Song X."/>
            <person name="Adiconis X."/>
            <person name="Fan L."/>
            <person name="Goldberg J.M."/>
            <person name="Levin J.Z."/>
            <person name="Young S."/>
            <person name="Zeng Q."/>
            <person name="Anikster Y."/>
            <person name="Bruce M."/>
            <person name="Wang M."/>
            <person name="Yin C."/>
            <person name="McCallum B."/>
            <person name="Szabo L.J."/>
            <person name="Hulbert S."/>
            <person name="Chen X."/>
            <person name="Fellers J.P."/>
        </authorList>
    </citation>
    <scope>NUCLEOTIDE SEQUENCE</scope>
    <source>
        <strain evidence="3">isolate 1-1 / race 1 (BBBD)</strain>
        <strain evidence="4">Isolate 1-1 / race 1 (BBBD)</strain>
    </source>
</reference>
<dbReference type="VEuPathDB" id="FungiDB:PTTG_04410"/>
<feature type="compositionally biased region" description="Basic residues" evidence="1">
    <location>
        <begin position="634"/>
        <end position="643"/>
    </location>
</feature>
<reference evidence="3" key="4">
    <citation type="submission" date="2025-05" db="UniProtKB">
        <authorList>
            <consortium name="EnsemblFungi"/>
        </authorList>
    </citation>
    <scope>IDENTIFICATION</scope>
    <source>
        <strain evidence="3">isolate 1-1 / race 1 (BBBD)</strain>
    </source>
</reference>
<proteinExistence type="predicted"/>
<evidence type="ECO:0000313" key="4">
    <source>
        <dbReference type="Proteomes" id="UP000005240"/>
    </source>
</evidence>
<dbReference type="Proteomes" id="UP000005240">
    <property type="component" value="Unassembled WGS sequence"/>
</dbReference>
<dbReference type="OrthoDB" id="2507224at2759"/>
<accession>A0A180GMW2</accession>
<dbReference type="EMBL" id="ADAS02000045">
    <property type="protein sequence ID" value="OAV93921.1"/>
    <property type="molecule type" value="Genomic_DNA"/>
</dbReference>
<feature type="region of interest" description="Disordered" evidence="1">
    <location>
        <begin position="88"/>
        <end position="127"/>
    </location>
</feature>